<dbReference type="AlphaFoldDB" id="A0A183KKW5"/>
<gene>
    <name evidence="1" type="ORF">SCUD_LOCUS15678</name>
</gene>
<evidence type="ECO:0000313" key="2">
    <source>
        <dbReference type="Proteomes" id="UP000279833"/>
    </source>
</evidence>
<evidence type="ECO:0000313" key="1">
    <source>
        <dbReference type="EMBL" id="VDP59830.1"/>
    </source>
</evidence>
<dbReference type="PANTHER" id="PTHR47027">
    <property type="entry name" value="REVERSE TRANSCRIPTASE DOMAIN-CONTAINING PROTEIN"/>
    <property type="match status" value="1"/>
</dbReference>
<name>A0A183KKW5_9TREM</name>
<keyword evidence="2" id="KW-1185">Reference proteome</keyword>
<reference evidence="3" key="1">
    <citation type="submission" date="2016-06" db="UniProtKB">
        <authorList>
            <consortium name="WormBaseParasite"/>
        </authorList>
    </citation>
    <scope>IDENTIFICATION</scope>
</reference>
<evidence type="ECO:0000313" key="3">
    <source>
        <dbReference type="WBParaSite" id="SCUD_0001568101-mRNA-1"/>
    </source>
</evidence>
<dbReference type="PANTHER" id="PTHR47027:SF25">
    <property type="entry name" value="REVERSE TRANSCRIPTASE DOMAIN-CONTAINING PROTEIN"/>
    <property type="match status" value="1"/>
</dbReference>
<organism evidence="3">
    <name type="scientific">Schistosoma curassoni</name>
    <dbReference type="NCBI Taxonomy" id="6186"/>
    <lineage>
        <taxon>Eukaryota</taxon>
        <taxon>Metazoa</taxon>
        <taxon>Spiralia</taxon>
        <taxon>Lophotrochozoa</taxon>
        <taxon>Platyhelminthes</taxon>
        <taxon>Trematoda</taxon>
        <taxon>Digenea</taxon>
        <taxon>Strigeidida</taxon>
        <taxon>Schistosomatoidea</taxon>
        <taxon>Schistosomatidae</taxon>
        <taxon>Schistosoma</taxon>
    </lineage>
</organism>
<reference evidence="1 2" key="2">
    <citation type="submission" date="2018-11" db="EMBL/GenBank/DDBJ databases">
        <authorList>
            <consortium name="Pathogen Informatics"/>
        </authorList>
    </citation>
    <scope>NUCLEOTIDE SEQUENCE [LARGE SCALE GENOMIC DNA]</scope>
    <source>
        <strain evidence="1">Dakar</strain>
        <strain evidence="2">Dakar, Senegal</strain>
    </source>
</reference>
<dbReference type="EMBL" id="UZAK01037860">
    <property type="protein sequence ID" value="VDP59830.1"/>
    <property type="molecule type" value="Genomic_DNA"/>
</dbReference>
<accession>A0A183KKW5</accession>
<protein>
    <submittedName>
        <fullName evidence="3">Reverse transcriptase domain-containing protein</fullName>
    </submittedName>
</protein>
<dbReference type="Proteomes" id="UP000279833">
    <property type="component" value="Unassembled WGS sequence"/>
</dbReference>
<proteinExistence type="predicted"/>
<dbReference type="WBParaSite" id="SCUD_0001568101-mRNA-1">
    <property type="protein sequence ID" value="SCUD_0001568101-mRNA-1"/>
    <property type="gene ID" value="SCUD_0001568101"/>
</dbReference>
<sequence>MKKSLDAQLRDQQVGFRKDLSCADQIATLRIIVGQPIEWNSSPYIKFTDYEKAFDTVDRTTLWRLVRYYGVPDKIVNIMRNTCDGLN</sequence>